<dbReference type="OrthoDB" id="66964at2759"/>
<evidence type="ECO:0000313" key="8">
    <source>
        <dbReference type="EMBL" id="EDV36827.1"/>
    </source>
</evidence>
<feature type="domain" description="J" evidence="7">
    <location>
        <begin position="92"/>
        <end position="156"/>
    </location>
</feature>
<comment type="subcellular location">
    <subcellularLocation>
        <location evidence="1">Membrane</location>
        <topology evidence="1">Single-pass membrane protein</topology>
    </subcellularLocation>
</comment>
<dbReference type="FunCoup" id="B3MGR9">
    <property type="interactions" value="151"/>
</dbReference>
<keyword evidence="4 6" id="KW-0472">Membrane</keyword>
<protein>
    <recommendedName>
        <fullName evidence="7">J domain-containing protein</fullName>
    </recommendedName>
</protein>
<dbReference type="Gene3D" id="1.10.287.110">
    <property type="entry name" value="DnaJ domain"/>
    <property type="match status" value="1"/>
</dbReference>
<name>B3MGR9_DROAN</name>
<evidence type="ECO:0000256" key="2">
    <source>
        <dbReference type="ARBA" id="ARBA00022692"/>
    </source>
</evidence>
<accession>B3MGR9</accession>
<dbReference type="OMA" id="LKQNCKQ"/>
<dbReference type="HOGENOM" id="CLU_774498_0_0_1"/>
<dbReference type="KEGG" id="dan:6494615"/>
<organism evidence="8 9">
    <name type="scientific">Drosophila ananassae</name>
    <name type="common">Fruit fly</name>
    <dbReference type="NCBI Taxonomy" id="7217"/>
    <lineage>
        <taxon>Eukaryota</taxon>
        <taxon>Metazoa</taxon>
        <taxon>Ecdysozoa</taxon>
        <taxon>Arthropoda</taxon>
        <taxon>Hexapoda</taxon>
        <taxon>Insecta</taxon>
        <taxon>Pterygota</taxon>
        <taxon>Neoptera</taxon>
        <taxon>Endopterygota</taxon>
        <taxon>Diptera</taxon>
        <taxon>Brachycera</taxon>
        <taxon>Muscomorpha</taxon>
        <taxon>Ephydroidea</taxon>
        <taxon>Drosophilidae</taxon>
        <taxon>Drosophila</taxon>
        <taxon>Sophophora</taxon>
    </lineage>
</organism>
<dbReference type="Proteomes" id="UP000007801">
    <property type="component" value="Unassembled WGS sequence"/>
</dbReference>
<dbReference type="PhylomeDB" id="B3MGR9"/>
<dbReference type="eggNOG" id="KOG0714">
    <property type="taxonomic scope" value="Eukaryota"/>
</dbReference>
<dbReference type="SMART" id="SM00271">
    <property type="entry name" value="DnaJ"/>
    <property type="match status" value="1"/>
</dbReference>
<evidence type="ECO:0000256" key="5">
    <source>
        <dbReference type="SAM" id="MobiDB-lite"/>
    </source>
</evidence>
<dbReference type="STRING" id="7217.B3MGR9"/>
<dbReference type="InterPro" id="IPR036869">
    <property type="entry name" value="J_dom_sf"/>
</dbReference>
<dbReference type="GO" id="GO:0005789">
    <property type="term" value="C:endoplasmic reticulum membrane"/>
    <property type="evidence" value="ECO:0007669"/>
    <property type="project" value="TreeGrafter"/>
</dbReference>
<evidence type="ECO:0000259" key="7">
    <source>
        <dbReference type="PROSITE" id="PS50076"/>
    </source>
</evidence>
<evidence type="ECO:0000256" key="1">
    <source>
        <dbReference type="ARBA" id="ARBA00004167"/>
    </source>
</evidence>
<dbReference type="PANTHER" id="PTHR43908">
    <property type="entry name" value="AT29763P-RELATED"/>
    <property type="match status" value="1"/>
</dbReference>
<reference evidence="8 9" key="1">
    <citation type="journal article" date="2007" name="Nature">
        <title>Evolution of genes and genomes on the Drosophila phylogeny.</title>
        <authorList>
            <consortium name="Drosophila 12 Genomes Consortium"/>
            <person name="Clark A.G."/>
            <person name="Eisen M.B."/>
            <person name="Smith D.R."/>
            <person name="Bergman C.M."/>
            <person name="Oliver B."/>
            <person name="Markow T.A."/>
            <person name="Kaufman T.C."/>
            <person name="Kellis M."/>
            <person name="Gelbart W."/>
            <person name="Iyer V.N."/>
            <person name="Pollard D.A."/>
            <person name="Sackton T.B."/>
            <person name="Larracuente A.M."/>
            <person name="Singh N.D."/>
            <person name="Abad J.P."/>
            <person name="Abt D.N."/>
            <person name="Adryan B."/>
            <person name="Aguade M."/>
            <person name="Akashi H."/>
            <person name="Anderson W.W."/>
            <person name="Aquadro C.F."/>
            <person name="Ardell D.H."/>
            <person name="Arguello R."/>
            <person name="Artieri C.G."/>
            <person name="Barbash D.A."/>
            <person name="Barker D."/>
            <person name="Barsanti P."/>
            <person name="Batterham P."/>
            <person name="Batzoglou S."/>
            <person name="Begun D."/>
            <person name="Bhutkar A."/>
            <person name="Blanco E."/>
            <person name="Bosak S.A."/>
            <person name="Bradley R.K."/>
            <person name="Brand A.D."/>
            <person name="Brent M.R."/>
            <person name="Brooks A.N."/>
            <person name="Brown R.H."/>
            <person name="Butlin R.K."/>
            <person name="Caggese C."/>
            <person name="Calvi B.R."/>
            <person name="Bernardo de Carvalho A."/>
            <person name="Caspi A."/>
            <person name="Castrezana S."/>
            <person name="Celniker S.E."/>
            <person name="Chang J.L."/>
            <person name="Chapple C."/>
            <person name="Chatterji S."/>
            <person name="Chinwalla A."/>
            <person name="Civetta A."/>
            <person name="Clifton S.W."/>
            <person name="Comeron J.M."/>
            <person name="Costello J.C."/>
            <person name="Coyne J.A."/>
            <person name="Daub J."/>
            <person name="David R.G."/>
            <person name="Delcher A.L."/>
            <person name="Delehaunty K."/>
            <person name="Do C.B."/>
            <person name="Ebling H."/>
            <person name="Edwards K."/>
            <person name="Eickbush T."/>
            <person name="Evans J.D."/>
            <person name="Filipski A."/>
            <person name="Findeiss S."/>
            <person name="Freyhult E."/>
            <person name="Fulton L."/>
            <person name="Fulton R."/>
            <person name="Garcia A.C."/>
            <person name="Gardiner A."/>
            <person name="Garfield D.A."/>
            <person name="Garvin B.E."/>
            <person name="Gibson G."/>
            <person name="Gilbert D."/>
            <person name="Gnerre S."/>
            <person name="Godfrey J."/>
            <person name="Good R."/>
            <person name="Gotea V."/>
            <person name="Gravely B."/>
            <person name="Greenberg A.J."/>
            <person name="Griffiths-Jones S."/>
            <person name="Gross S."/>
            <person name="Guigo R."/>
            <person name="Gustafson E.A."/>
            <person name="Haerty W."/>
            <person name="Hahn M.W."/>
            <person name="Halligan D.L."/>
            <person name="Halpern A.L."/>
            <person name="Halter G.M."/>
            <person name="Han M.V."/>
            <person name="Heger A."/>
            <person name="Hillier L."/>
            <person name="Hinrichs A.S."/>
            <person name="Holmes I."/>
            <person name="Hoskins R.A."/>
            <person name="Hubisz M.J."/>
            <person name="Hultmark D."/>
            <person name="Huntley M.A."/>
            <person name="Jaffe D.B."/>
            <person name="Jagadeeshan S."/>
            <person name="Jeck W.R."/>
            <person name="Johnson J."/>
            <person name="Jones C.D."/>
            <person name="Jordan W.C."/>
            <person name="Karpen G.H."/>
            <person name="Kataoka E."/>
            <person name="Keightley P.D."/>
            <person name="Kheradpour P."/>
            <person name="Kirkness E.F."/>
            <person name="Koerich L.B."/>
            <person name="Kristiansen K."/>
            <person name="Kudrna D."/>
            <person name="Kulathinal R.J."/>
            <person name="Kumar S."/>
            <person name="Kwok R."/>
            <person name="Lander E."/>
            <person name="Langley C.H."/>
            <person name="Lapoint R."/>
            <person name="Lazzaro B.P."/>
            <person name="Lee S.J."/>
            <person name="Levesque L."/>
            <person name="Li R."/>
            <person name="Lin C.F."/>
            <person name="Lin M.F."/>
            <person name="Lindblad-Toh K."/>
            <person name="Llopart A."/>
            <person name="Long M."/>
            <person name="Low L."/>
            <person name="Lozovsky E."/>
            <person name="Lu J."/>
            <person name="Luo M."/>
            <person name="Machado C.A."/>
            <person name="Makalowski W."/>
            <person name="Marzo M."/>
            <person name="Matsuda M."/>
            <person name="Matzkin L."/>
            <person name="McAllister B."/>
            <person name="McBride C.S."/>
            <person name="McKernan B."/>
            <person name="McKernan K."/>
            <person name="Mendez-Lago M."/>
            <person name="Minx P."/>
            <person name="Mollenhauer M.U."/>
            <person name="Montooth K."/>
            <person name="Mount S.M."/>
            <person name="Mu X."/>
            <person name="Myers E."/>
            <person name="Negre B."/>
            <person name="Newfeld S."/>
            <person name="Nielsen R."/>
            <person name="Noor M.A."/>
            <person name="O'Grady P."/>
            <person name="Pachter L."/>
            <person name="Papaceit M."/>
            <person name="Parisi M.J."/>
            <person name="Parisi M."/>
            <person name="Parts L."/>
            <person name="Pedersen J.S."/>
            <person name="Pesole G."/>
            <person name="Phillippy A.M."/>
            <person name="Ponting C.P."/>
            <person name="Pop M."/>
            <person name="Porcelli D."/>
            <person name="Powell J.R."/>
            <person name="Prohaska S."/>
            <person name="Pruitt K."/>
            <person name="Puig M."/>
            <person name="Quesneville H."/>
            <person name="Ram K.R."/>
            <person name="Rand D."/>
            <person name="Rasmussen M.D."/>
            <person name="Reed L.K."/>
            <person name="Reenan R."/>
            <person name="Reily A."/>
            <person name="Remington K.A."/>
            <person name="Rieger T.T."/>
            <person name="Ritchie M.G."/>
            <person name="Robin C."/>
            <person name="Rogers Y.H."/>
            <person name="Rohde C."/>
            <person name="Rozas J."/>
            <person name="Rubenfield M.J."/>
            <person name="Ruiz A."/>
            <person name="Russo S."/>
            <person name="Salzberg S.L."/>
            <person name="Sanchez-Gracia A."/>
            <person name="Saranga D.J."/>
            <person name="Sato H."/>
            <person name="Schaeffer S.W."/>
            <person name="Schatz M.C."/>
            <person name="Schlenke T."/>
            <person name="Schwartz R."/>
            <person name="Segarra C."/>
            <person name="Singh R.S."/>
            <person name="Sirot L."/>
            <person name="Sirota M."/>
            <person name="Sisneros N.B."/>
            <person name="Smith C.D."/>
            <person name="Smith T.F."/>
            <person name="Spieth J."/>
            <person name="Stage D.E."/>
            <person name="Stark A."/>
            <person name="Stephan W."/>
            <person name="Strausberg R.L."/>
            <person name="Strempel S."/>
            <person name="Sturgill D."/>
            <person name="Sutton G."/>
            <person name="Sutton G.G."/>
            <person name="Tao W."/>
            <person name="Teichmann S."/>
            <person name="Tobari Y.N."/>
            <person name="Tomimura Y."/>
            <person name="Tsolas J.M."/>
            <person name="Valente V.L."/>
            <person name="Venter E."/>
            <person name="Venter J.C."/>
            <person name="Vicario S."/>
            <person name="Vieira F.G."/>
            <person name="Vilella A.J."/>
            <person name="Villasante A."/>
            <person name="Walenz B."/>
            <person name="Wang J."/>
            <person name="Wasserman M."/>
            <person name="Watts T."/>
            <person name="Wilson D."/>
            <person name="Wilson R.K."/>
            <person name="Wing R.A."/>
            <person name="Wolfner M.F."/>
            <person name="Wong A."/>
            <person name="Wong G.K."/>
            <person name="Wu C.I."/>
            <person name="Wu G."/>
            <person name="Yamamoto D."/>
            <person name="Yang H.P."/>
            <person name="Yang S.P."/>
            <person name="Yorke J.A."/>
            <person name="Yoshida K."/>
            <person name="Zdobnov E."/>
            <person name="Zhang P."/>
            <person name="Zhang Y."/>
            <person name="Zimin A.V."/>
            <person name="Baldwin J."/>
            <person name="Abdouelleil A."/>
            <person name="Abdulkadir J."/>
            <person name="Abebe A."/>
            <person name="Abera B."/>
            <person name="Abreu J."/>
            <person name="Acer S.C."/>
            <person name="Aftuck L."/>
            <person name="Alexander A."/>
            <person name="An P."/>
            <person name="Anderson E."/>
            <person name="Anderson S."/>
            <person name="Arachi H."/>
            <person name="Azer M."/>
            <person name="Bachantsang P."/>
            <person name="Barry A."/>
            <person name="Bayul T."/>
            <person name="Berlin A."/>
            <person name="Bessette D."/>
            <person name="Bloom T."/>
            <person name="Blye J."/>
            <person name="Boguslavskiy L."/>
            <person name="Bonnet C."/>
            <person name="Boukhgalter B."/>
            <person name="Bourzgui I."/>
            <person name="Brown A."/>
            <person name="Cahill P."/>
            <person name="Channer S."/>
            <person name="Cheshatsang Y."/>
            <person name="Chuda L."/>
            <person name="Citroen M."/>
            <person name="Collymore A."/>
            <person name="Cooke P."/>
            <person name="Costello M."/>
            <person name="D'Aco K."/>
            <person name="Daza R."/>
            <person name="De Haan G."/>
            <person name="DeGray S."/>
            <person name="DeMaso C."/>
            <person name="Dhargay N."/>
            <person name="Dooley K."/>
            <person name="Dooley E."/>
            <person name="Doricent M."/>
            <person name="Dorje P."/>
            <person name="Dorjee K."/>
            <person name="Dupes A."/>
            <person name="Elong R."/>
            <person name="Falk J."/>
            <person name="Farina A."/>
            <person name="Faro S."/>
            <person name="Ferguson D."/>
            <person name="Fisher S."/>
            <person name="Foley C.D."/>
            <person name="Franke A."/>
            <person name="Friedrich D."/>
            <person name="Gadbois L."/>
            <person name="Gearin G."/>
            <person name="Gearin C.R."/>
            <person name="Giannoukos G."/>
            <person name="Goode T."/>
            <person name="Graham J."/>
            <person name="Grandbois E."/>
            <person name="Grewal S."/>
            <person name="Gyaltsen K."/>
            <person name="Hafez N."/>
            <person name="Hagos B."/>
            <person name="Hall J."/>
            <person name="Henson C."/>
            <person name="Hollinger A."/>
            <person name="Honan T."/>
            <person name="Huard M.D."/>
            <person name="Hughes L."/>
            <person name="Hurhula B."/>
            <person name="Husby M.E."/>
            <person name="Kamat A."/>
            <person name="Kanga B."/>
            <person name="Kashin S."/>
            <person name="Khazanovich D."/>
            <person name="Kisner P."/>
            <person name="Lance K."/>
            <person name="Lara M."/>
            <person name="Lee W."/>
            <person name="Lennon N."/>
            <person name="Letendre F."/>
            <person name="LeVine R."/>
            <person name="Lipovsky A."/>
            <person name="Liu X."/>
            <person name="Liu J."/>
            <person name="Liu S."/>
            <person name="Lokyitsang T."/>
            <person name="Lokyitsang Y."/>
            <person name="Lubonja R."/>
            <person name="Lui A."/>
            <person name="MacDonald P."/>
            <person name="Magnisalis V."/>
            <person name="Maru K."/>
            <person name="Matthews C."/>
            <person name="McCusker W."/>
            <person name="McDonough S."/>
            <person name="Mehta T."/>
            <person name="Meldrim J."/>
            <person name="Meneus L."/>
            <person name="Mihai O."/>
            <person name="Mihalev A."/>
            <person name="Mihova T."/>
            <person name="Mittelman R."/>
            <person name="Mlenga V."/>
            <person name="Montmayeur A."/>
            <person name="Mulrain L."/>
            <person name="Navidi A."/>
            <person name="Naylor J."/>
            <person name="Negash T."/>
            <person name="Nguyen T."/>
            <person name="Nguyen N."/>
            <person name="Nicol R."/>
            <person name="Norbu C."/>
            <person name="Norbu N."/>
            <person name="Novod N."/>
            <person name="O'Neill B."/>
            <person name="Osman S."/>
            <person name="Markiewicz E."/>
            <person name="Oyono O.L."/>
            <person name="Patti C."/>
            <person name="Phunkhang P."/>
            <person name="Pierre F."/>
            <person name="Priest M."/>
            <person name="Raghuraman S."/>
            <person name="Rege F."/>
            <person name="Reyes R."/>
            <person name="Rise C."/>
            <person name="Rogov P."/>
            <person name="Ross K."/>
            <person name="Ryan E."/>
            <person name="Settipalli S."/>
            <person name="Shea T."/>
            <person name="Sherpa N."/>
            <person name="Shi L."/>
            <person name="Shih D."/>
            <person name="Sparrow T."/>
            <person name="Spaulding J."/>
            <person name="Stalker J."/>
            <person name="Stange-Thomann N."/>
            <person name="Stavropoulos S."/>
            <person name="Stone C."/>
            <person name="Strader C."/>
            <person name="Tesfaye S."/>
            <person name="Thomson T."/>
            <person name="Thoulutsang Y."/>
            <person name="Thoulutsang D."/>
            <person name="Topham K."/>
            <person name="Topping I."/>
            <person name="Tsamla T."/>
            <person name="Vassiliev H."/>
            <person name="Vo A."/>
            <person name="Wangchuk T."/>
            <person name="Wangdi T."/>
            <person name="Weiand M."/>
            <person name="Wilkinson J."/>
            <person name="Wilson A."/>
            <person name="Yadav S."/>
            <person name="Young G."/>
            <person name="Yu Q."/>
            <person name="Zembek L."/>
            <person name="Zhong D."/>
            <person name="Zimmer A."/>
            <person name="Zwirko Z."/>
            <person name="Jaffe D.B."/>
            <person name="Alvarez P."/>
            <person name="Brockman W."/>
            <person name="Butler J."/>
            <person name="Chin C."/>
            <person name="Gnerre S."/>
            <person name="Grabherr M."/>
            <person name="Kleber M."/>
            <person name="Mauceli E."/>
            <person name="MacCallum I."/>
        </authorList>
    </citation>
    <scope>NUCLEOTIDE SEQUENCE [LARGE SCALE GENOMIC DNA]</scope>
    <source>
        <strain evidence="9">Tucson 14024-0371.13</strain>
    </source>
</reference>
<dbReference type="SMR" id="B3MGR9"/>
<dbReference type="EMBL" id="CH902619">
    <property type="protein sequence ID" value="EDV36827.1"/>
    <property type="molecule type" value="Genomic_DNA"/>
</dbReference>
<gene>
    <name evidence="8" type="primary">Dana\GF11752</name>
    <name evidence="8" type="synonym">dana_GLEANR_11784</name>
    <name evidence="8" type="ORF">GF11752</name>
</gene>
<dbReference type="GO" id="GO:0030544">
    <property type="term" value="F:Hsp70 protein binding"/>
    <property type="evidence" value="ECO:0007669"/>
    <property type="project" value="TreeGrafter"/>
</dbReference>
<keyword evidence="2 6" id="KW-0812">Transmembrane</keyword>
<dbReference type="SUPFAM" id="SSF46565">
    <property type="entry name" value="Chaperone J-domain"/>
    <property type="match status" value="1"/>
</dbReference>
<dbReference type="CDD" id="cd06257">
    <property type="entry name" value="DnaJ"/>
    <property type="match status" value="1"/>
</dbReference>
<evidence type="ECO:0000256" key="3">
    <source>
        <dbReference type="ARBA" id="ARBA00022989"/>
    </source>
</evidence>
<evidence type="ECO:0000256" key="4">
    <source>
        <dbReference type="ARBA" id="ARBA00023136"/>
    </source>
</evidence>
<evidence type="ECO:0000256" key="6">
    <source>
        <dbReference type="SAM" id="Phobius"/>
    </source>
</evidence>
<dbReference type="PROSITE" id="PS50076">
    <property type="entry name" value="DNAJ_2"/>
    <property type="match status" value="1"/>
</dbReference>
<feature type="region of interest" description="Disordered" evidence="5">
    <location>
        <begin position="173"/>
        <end position="217"/>
    </location>
</feature>
<dbReference type="GeneID" id="6494615"/>
<dbReference type="Pfam" id="PF00226">
    <property type="entry name" value="DnaJ"/>
    <property type="match status" value="1"/>
</dbReference>
<dbReference type="AlphaFoldDB" id="B3MGR9"/>
<keyword evidence="9" id="KW-1185">Reference proteome</keyword>
<dbReference type="GO" id="GO:0071218">
    <property type="term" value="P:cellular response to misfolded protein"/>
    <property type="evidence" value="ECO:0007669"/>
    <property type="project" value="TreeGrafter"/>
</dbReference>
<feature type="compositionally biased region" description="Acidic residues" evidence="5">
    <location>
        <begin position="185"/>
        <end position="194"/>
    </location>
</feature>
<evidence type="ECO:0000313" key="9">
    <source>
        <dbReference type="Proteomes" id="UP000007801"/>
    </source>
</evidence>
<dbReference type="InterPro" id="IPR051100">
    <property type="entry name" value="DnaJ_subfamily_B/C"/>
</dbReference>
<keyword evidence="3 6" id="KW-1133">Transmembrane helix</keyword>
<dbReference type="InParanoid" id="B3MGR9"/>
<dbReference type="InterPro" id="IPR001623">
    <property type="entry name" value="DnaJ_domain"/>
</dbReference>
<feature type="transmembrane region" description="Helical" evidence="6">
    <location>
        <begin position="225"/>
        <end position="244"/>
    </location>
</feature>
<dbReference type="PRINTS" id="PR00625">
    <property type="entry name" value="JDOMAIN"/>
</dbReference>
<dbReference type="InterPro" id="IPR015399">
    <property type="entry name" value="DUF1977_DnaJ-like"/>
</dbReference>
<dbReference type="PANTHER" id="PTHR43908:SF3">
    <property type="entry name" value="AT29763P-RELATED"/>
    <property type="match status" value="1"/>
</dbReference>
<dbReference type="Pfam" id="PF09320">
    <property type="entry name" value="DUF1977"/>
    <property type="match status" value="1"/>
</dbReference>
<proteinExistence type="predicted"/>
<sequence>MGRRRQCIDQVVTDLCLGHYQVGLVRINEELDQLRDHDEIVALLELKNILVRLRLKPEEQRSIGPTRHSDALPHGFTLEMLDVVQKVLRCRNHYEVLRVSHHATYSEVKRAYHKLALRLHPDKNLCPGAEPAFRRISEAADCLTDCQKRIEYNIVTAVGDCFGQRRSEYEDYLSATTEKEQEQDQEKEESDLPGEDPRDVHHRKPYQPANQRKPQRQTYYQTEQLVIGVLASLVFLFITLHYIAASPVYSFSQTSTHSLRRISQTHHIAYYLSPASVAKYTDQKLARLVQEIEQVFIADLKQNCKQERSLRDTMLLRARQGNNAKLREHAIQMQTPACHALLQLGLIPGPRPLLLESGSGEDQRLQPLELD</sequence>
<feature type="compositionally biased region" description="Polar residues" evidence="5">
    <location>
        <begin position="208"/>
        <end position="217"/>
    </location>
</feature>